<keyword evidence="2" id="KW-1185">Reference proteome</keyword>
<dbReference type="EMBL" id="CP060436">
    <property type="protein sequence ID" value="QPM91904.1"/>
    <property type="molecule type" value="Genomic_DNA"/>
</dbReference>
<gene>
    <name evidence="1" type="ORF">PSAL_031660</name>
</gene>
<reference evidence="1 2" key="1">
    <citation type="submission" date="2020-08" db="EMBL/GenBank/DDBJ databases">
        <title>Genome sequence of Rhodobacteraceae bacterium Lw-13e.</title>
        <authorList>
            <person name="Poehlein A."/>
            <person name="Wolter L."/>
            <person name="Daniel R."/>
            <person name="Brinkhoff T."/>
        </authorList>
    </citation>
    <scope>NUCLEOTIDE SEQUENCE [LARGE SCALE GENOMIC DNA]</scope>
    <source>
        <strain evidence="1 2">Lw-13e</strain>
    </source>
</reference>
<evidence type="ECO:0000313" key="1">
    <source>
        <dbReference type="EMBL" id="QPM91904.1"/>
    </source>
</evidence>
<evidence type="ECO:0000313" key="2">
    <source>
        <dbReference type="Proteomes" id="UP000283786"/>
    </source>
</evidence>
<dbReference type="Proteomes" id="UP000283786">
    <property type="component" value="Chromosome"/>
</dbReference>
<accession>A0A418SJJ0</accession>
<name>A0A418SJJ0_9RHOB</name>
<organism evidence="1 2">
    <name type="scientific">Pseudooceanicola algae</name>
    <dbReference type="NCBI Taxonomy" id="1537215"/>
    <lineage>
        <taxon>Bacteria</taxon>
        <taxon>Pseudomonadati</taxon>
        <taxon>Pseudomonadota</taxon>
        <taxon>Alphaproteobacteria</taxon>
        <taxon>Rhodobacterales</taxon>
        <taxon>Paracoccaceae</taxon>
        <taxon>Pseudooceanicola</taxon>
    </lineage>
</organism>
<dbReference type="OrthoDB" id="7658483at2"/>
<proteinExistence type="predicted"/>
<dbReference type="AlphaFoldDB" id="A0A418SJJ0"/>
<dbReference type="RefSeq" id="WP_119838258.1">
    <property type="nucleotide sequence ID" value="NZ_CP060436.1"/>
</dbReference>
<protein>
    <submittedName>
        <fullName evidence="1">Uncharacterized protein</fullName>
    </submittedName>
</protein>
<dbReference type="KEGG" id="palw:PSAL_031660"/>
<sequence length="120" mass="13656">MTRSRWHRLEQQDGTVTVTRRLPVRFDLRVETCLAAPDPLSRTALAHQIRQDLWRALRDLPGLSPAVTLRRTGGVIEITAGGRLERGRVSERDRNRCLAVLEDPARQARWLAHAGRRCDG</sequence>